<dbReference type="AlphaFoldDB" id="A0A1I6QFL0"/>
<evidence type="ECO:0000259" key="2">
    <source>
        <dbReference type="SMART" id="SM00849"/>
    </source>
</evidence>
<organism evidence="3 4">
    <name type="scientific">Brevundimonas viscosa</name>
    <dbReference type="NCBI Taxonomy" id="871741"/>
    <lineage>
        <taxon>Bacteria</taxon>
        <taxon>Pseudomonadati</taxon>
        <taxon>Pseudomonadota</taxon>
        <taxon>Alphaproteobacteria</taxon>
        <taxon>Caulobacterales</taxon>
        <taxon>Caulobacteraceae</taxon>
        <taxon>Brevundimonas</taxon>
    </lineage>
</organism>
<dbReference type="InterPro" id="IPR044528">
    <property type="entry name" value="POD-like_MBL-fold"/>
</dbReference>
<dbReference type="GO" id="GO:0046872">
    <property type="term" value="F:metal ion binding"/>
    <property type="evidence" value="ECO:0007669"/>
    <property type="project" value="UniProtKB-KW"/>
</dbReference>
<name>A0A1I6QFL0_9CAUL</name>
<dbReference type="GO" id="GO:0006749">
    <property type="term" value="P:glutathione metabolic process"/>
    <property type="evidence" value="ECO:0007669"/>
    <property type="project" value="InterPro"/>
</dbReference>
<dbReference type="EMBL" id="FOZV01000003">
    <property type="protein sequence ID" value="SFS51293.1"/>
    <property type="molecule type" value="Genomic_DNA"/>
</dbReference>
<dbReference type="InterPro" id="IPR051682">
    <property type="entry name" value="Mito_Persulfide_Diox"/>
</dbReference>
<keyword evidence="1" id="KW-0479">Metal-binding</keyword>
<reference evidence="4" key="1">
    <citation type="submission" date="2016-10" db="EMBL/GenBank/DDBJ databases">
        <authorList>
            <person name="Varghese N."/>
            <person name="Submissions S."/>
        </authorList>
    </citation>
    <scope>NUCLEOTIDE SEQUENCE [LARGE SCALE GENOMIC DNA]</scope>
    <source>
        <strain evidence="4">CGMCC 1.10683</strain>
    </source>
</reference>
<dbReference type="PANTHER" id="PTHR43084:SF1">
    <property type="entry name" value="PERSULFIDE DIOXYGENASE ETHE1, MITOCHONDRIAL"/>
    <property type="match status" value="1"/>
</dbReference>
<dbReference type="GO" id="GO:0050313">
    <property type="term" value="F:sulfur dioxygenase activity"/>
    <property type="evidence" value="ECO:0007669"/>
    <property type="project" value="InterPro"/>
</dbReference>
<dbReference type="Gene3D" id="3.60.15.10">
    <property type="entry name" value="Ribonuclease Z/Hydroxyacylglutathione hydrolase-like"/>
    <property type="match status" value="1"/>
</dbReference>
<evidence type="ECO:0000256" key="1">
    <source>
        <dbReference type="ARBA" id="ARBA00022723"/>
    </source>
</evidence>
<dbReference type="SMART" id="SM00849">
    <property type="entry name" value="Lactamase_B"/>
    <property type="match status" value="1"/>
</dbReference>
<protein>
    <submittedName>
        <fullName evidence="3">Glyoxylase, beta-lactamase superfamily II</fullName>
    </submittedName>
</protein>
<dbReference type="CDD" id="cd07724">
    <property type="entry name" value="POD-like_MBL-fold"/>
    <property type="match status" value="1"/>
</dbReference>
<accession>A0A1I6QFL0</accession>
<proteinExistence type="predicted"/>
<evidence type="ECO:0000313" key="3">
    <source>
        <dbReference type="EMBL" id="SFS51293.1"/>
    </source>
</evidence>
<gene>
    <name evidence="3" type="ORF">SAMN05192570_1780</name>
</gene>
<sequence length="299" mass="32851">MQTFTHGGAEIAAFHDAKTGSWQYVVVDPATRAAAIIDPVLDFDETAAATSTRNAEAILAFVRERELRVEWILDTHPHADHFSAAPWLQAELGAPTAIGEKVTGVQALWKDLYGLPDDFPTDGRQWDRLFREGETFRVGELPARVMFSPGHTPASITYVIGDNAFVHDTLMMPDAGTSRADFPGGDAHALYCSIRDILALPDDTGVFVGHDYGPDGREPACFSTVAAQKARNIHVGGDRSEADFVALRQRRDATLPLPKLMLYALQVNIRGGRLPEPEADGRVYFRIPANRFEPPEEQA</sequence>
<dbReference type="OrthoDB" id="9784009at2"/>
<dbReference type="SUPFAM" id="SSF56281">
    <property type="entry name" value="Metallo-hydrolase/oxidoreductase"/>
    <property type="match status" value="1"/>
</dbReference>
<dbReference type="STRING" id="871741.SAMN05192570_1780"/>
<dbReference type="RefSeq" id="WP_092309126.1">
    <property type="nucleotide sequence ID" value="NZ_FOZV01000003.1"/>
</dbReference>
<dbReference type="PANTHER" id="PTHR43084">
    <property type="entry name" value="PERSULFIDE DIOXYGENASE ETHE1"/>
    <property type="match status" value="1"/>
</dbReference>
<dbReference type="InterPro" id="IPR001279">
    <property type="entry name" value="Metallo-B-lactamas"/>
</dbReference>
<feature type="domain" description="Metallo-beta-lactamase" evidence="2">
    <location>
        <begin position="20"/>
        <end position="210"/>
    </location>
</feature>
<dbReference type="Proteomes" id="UP000198788">
    <property type="component" value="Unassembled WGS sequence"/>
</dbReference>
<keyword evidence="4" id="KW-1185">Reference proteome</keyword>
<dbReference type="GO" id="GO:0070813">
    <property type="term" value="P:hydrogen sulfide metabolic process"/>
    <property type="evidence" value="ECO:0007669"/>
    <property type="project" value="TreeGrafter"/>
</dbReference>
<dbReference type="InterPro" id="IPR036866">
    <property type="entry name" value="RibonucZ/Hydroxyglut_hydro"/>
</dbReference>
<dbReference type="Pfam" id="PF00753">
    <property type="entry name" value="Lactamase_B"/>
    <property type="match status" value="1"/>
</dbReference>
<evidence type="ECO:0000313" key="4">
    <source>
        <dbReference type="Proteomes" id="UP000198788"/>
    </source>
</evidence>